<organism evidence="3 4">
    <name type="scientific">Leptolyngbya foveolarum</name>
    <dbReference type="NCBI Taxonomy" id="47253"/>
    <lineage>
        <taxon>Bacteria</taxon>
        <taxon>Bacillati</taxon>
        <taxon>Cyanobacteriota</taxon>
        <taxon>Cyanophyceae</taxon>
        <taxon>Leptolyngbyales</taxon>
        <taxon>Leptolyngbyaceae</taxon>
        <taxon>Leptolyngbya group</taxon>
        <taxon>Leptolyngbya</taxon>
    </lineage>
</organism>
<gene>
    <name evidence="3" type="ORF">DCF25_06470</name>
</gene>
<feature type="compositionally biased region" description="Polar residues" evidence="1">
    <location>
        <begin position="67"/>
        <end position="80"/>
    </location>
</feature>
<reference evidence="4" key="1">
    <citation type="submission" date="2018-04" db="EMBL/GenBank/DDBJ databases">
        <authorList>
            <person name="Cornet L."/>
        </authorList>
    </citation>
    <scope>NUCLEOTIDE SEQUENCE [LARGE SCALE GENOMIC DNA]</scope>
</reference>
<feature type="region of interest" description="Disordered" evidence="1">
    <location>
        <begin position="67"/>
        <end position="86"/>
    </location>
</feature>
<feature type="domain" description="CSD" evidence="2">
    <location>
        <begin position="349"/>
        <end position="413"/>
    </location>
</feature>
<feature type="region of interest" description="Disordered" evidence="1">
    <location>
        <begin position="102"/>
        <end position="121"/>
    </location>
</feature>
<dbReference type="EMBL" id="QBMC01000029">
    <property type="protein sequence ID" value="PZO20512.1"/>
    <property type="molecule type" value="Genomic_DNA"/>
</dbReference>
<dbReference type="AlphaFoldDB" id="A0A2W4UJ69"/>
<comment type="caution">
    <text evidence="3">The sequence shown here is derived from an EMBL/GenBank/DDBJ whole genome shotgun (WGS) entry which is preliminary data.</text>
</comment>
<evidence type="ECO:0000313" key="4">
    <source>
        <dbReference type="Proteomes" id="UP000249354"/>
    </source>
</evidence>
<protein>
    <recommendedName>
        <fullName evidence="2">CSD domain-containing protein</fullName>
    </recommendedName>
</protein>
<accession>A0A2W4UJ69</accession>
<sequence>MLRRFMNWLLHQLQKVLGAISGRRSNSRPFTAEQNAADATASKESGLAPTDRSTSSQTDISFSIQSAAPLAQPSSVSQKDAAQRAIENADDADTHMRLNAASSSVPGSQLELSGLDAVPGDPPPSIESIADIQSANQLPSIHDLLPAVEQEIKANSVHFDEEEALVASDAAVSDRVPSELETALENNDLDEVAEPVQALLFSFDIIESASEEGKPVEEENSVEEENVAESVQFSSSSSESINEETLPETAIALEGTKENSSENPQESVANDSDSTAFDKASLPYPWSIATPRKTSISEDKPMLPLEDEKQTHLQTKEDSATNQEAVSSLSFNPASTQPLQETNYPTKNGVVKLLFTMKEGNFHGYIEPKDGTPDILFHQKYINRDIFDSLERGVEVVVSVEHKEGKAYATQVELA</sequence>
<feature type="compositionally biased region" description="Polar residues" evidence="1">
    <location>
        <begin position="261"/>
        <end position="275"/>
    </location>
</feature>
<dbReference type="GO" id="GO:0003676">
    <property type="term" value="F:nucleic acid binding"/>
    <property type="evidence" value="ECO:0007669"/>
    <property type="project" value="InterPro"/>
</dbReference>
<feature type="compositionally biased region" description="Polar residues" evidence="1">
    <location>
        <begin position="102"/>
        <end position="111"/>
    </location>
</feature>
<name>A0A2W4UJ69_9CYAN</name>
<dbReference type="Proteomes" id="UP000249354">
    <property type="component" value="Unassembled WGS sequence"/>
</dbReference>
<feature type="region of interest" description="Disordered" evidence="1">
    <location>
        <begin position="24"/>
        <end position="59"/>
    </location>
</feature>
<feature type="compositionally biased region" description="Low complexity" evidence="1">
    <location>
        <begin position="228"/>
        <end position="240"/>
    </location>
</feature>
<evidence type="ECO:0000256" key="1">
    <source>
        <dbReference type="SAM" id="MobiDB-lite"/>
    </source>
</evidence>
<feature type="compositionally biased region" description="Acidic residues" evidence="1">
    <location>
        <begin position="218"/>
        <end position="227"/>
    </location>
</feature>
<dbReference type="InterPro" id="IPR012340">
    <property type="entry name" value="NA-bd_OB-fold"/>
</dbReference>
<dbReference type="SUPFAM" id="SSF50249">
    <property type="entry name" value="Nucleic acid-binding proteins"/>
    <property type="match status" value="1"/>
</dbReference>
<evidence type="ECO:0000259" key="2">
    <source>
        <dbReference type="Pfam" id="PF00313"/>
    </source>
</evidence>
<dbReference type="InterPro" id="IPR002059">
    <property type="entry name" value="CSP_DNA-bd"/>
</dbReference>
<reference evidence="3 4" key="2">
    <citation type="submission" date="2018-06" db="EMBL/GenBank/DDBJ databases">
        <title>Metagenomic assembly of (sub)arctic Cyanobacteria and their associated microbiome from non-axenic cultures.</title>
        <authorList>
            <person name="Baurain D."/>
        </authorList>
    </citation>
    <scope>NUCLEOTIDE SEQUENCE [LARGE SCALE GENOMIC DNA]</scope>
    <source>
        <strain evidence="3">ULC129bin1</strain>
    </source>
</reference>
<evidence type="ECO:0000313" key="3">
    <source>
        <dbReference type="EMBL" id="PZO20512.1"/>
    </source>
</evidence>
<dbReference type="Pfam" id="PF00313">
    <property type="entry name" value="CSD"/>
    <property type="match status" value="1"/>
</dbReference>
<feature type="region of interest" description="Disordered" evidence="1">
    <location>
        <begin position="210"/>
        <end position="276"/>
    </location>
</feature>
<proteinExistence type="predicted"/>
<dbReference type="Gene3D" id="2.40.50.140">
    <property type="entry name" value="Nucleic acid-binding proteins"/>
    <property type="match status" value="1"/>
</dbReference>
<feature type="compositionally biased region" description="Polar residues" evidence="1">
    <location>
        <begin position="24"/>
        <end position="34"/>
    </location>
</feature>